<evidence type="ECO:0000313" key="3">
    <source>
        <dbReference type="EMBL" id="WJZ93423.1"/>
    </source>
</evidence>
<accession>A0ABY9CDN2</accession>
<dbReference type="SUPFAM" id="SSF53756">
    <property type="entry name" value="UDP-Glycosyltransferase/glycogen phosphorylase"/>
    <property type="match status" value="1"/>
</dbReference>
<dbReference type="Pfam" id="PF00201">
    <property type="entry name" value="UDPGT"/>
    <property type="match status" value="1"/>
</dbReference>
<dbReference type="PANTHER" id="PTHR11926:SF1392">
    <property type="entry name" value="GLYCOSYLTRANSFERASE"/>
    <property type="match status" value="1"/>
</dbReference>
<dbReference type="PANTHER" id="PTHR11926">
    <property type="entry name" value="GLUCOSYL/GLUCURONOSYL TRANSFERASES"/>
    <property type="match status" value="1"/>
</dbReference>
<keyword evidence="4" id="KW-1185">Reference proteome</keyword>
<proteinExistence type="inferred from homology"/>
<dbReference type="Gene3D" id="3.40.50.2000">
    <property type="entry name" value="Glycogen Phosphorylase B"/>
    <property type="match status" value="2"/>
</dbReference>
<evidence type="ECO:0000313" key="4">
    <source>
        <dbReference type="Proteomes" id="UP001227230"/>
    </source>
</evidence>
<gene>
    <name evidence="3" type="ORF">VitviT2T_012366</name>
</gene>
<name>A0ABY9CDN2_VITVI</name>
<dbReference type="Proteomes" id="UP001227230">
    <property type="component" value="Chromosome 8"/>
</dbReference>
<dbReference type="EMBL" id="CP126655">
    <property type="protein sequence ID" value="WJZ93423.1"/>
    <property type="molecule type" value="Genomic_DNA"/>
</dbReference>
<sequence length="103" mass="11493">MWKQDRRCVTWLDSQASRSVVHVSFGSIEALSRDQLLEVWHGLVNSGEPFLWKLERACIVGWAPQEEVLLHPAVGGFLSHCGRSSVIEGILGTCSYDLLATVR</sequence>
<reference evidence="3 4" key="1">
    <citation type="journal article" date="2023" name="Hortic Res">
        <title>The complete reference genome for grapevine (Vitis vinifera L.) genetics and breeding.</title>
        <authorList>
            <person name="Shi X."/>
            <person name="Cao S."/>
            <person name="Wang X."/>
            <person name="Huang S."/>
            <person name="Wang Y."/>
            <person name="Liu Z."/>
            <person name="Liu W."/>
            <person name="Leng X."/>
            <person name="Peng Y."/>
            <person name="Wang N."/>
            <person name="Wang Y."/>
            <person name="Ma Z."/>
            <person name="Xu X."/>
            <person name="Zhang F."/>
            <person name="Xue H."/>
            <person name="Zhong H."/>
            <person name="Wang Y."/>
            <person name="Zhang K."/>
            <person name="Velt A."/>
            <person name="Avia K."/>
            <person name="Holtgrawe D."/>
            <person name="Grimplet J."/>
            <person name="Matus J.T."/>
            <person name="Ware D."/>
            <person name="Wu X."/>
            <person name="Wang H."/>
            <person name="Liu C."/>
            <person name="Fang Y."/>
            <person name="Rustenholz C."/>
            <person name="Cheng Z."/>
            <person name="Xiao H."/>
            <person name="Zhou Y."/>
        </authorList>
    </citation>
    <scope>NUCLEOTIDE SEQUENCE [LARGE SCALE GENOMIC DNA]</scope>
    <source>
        <strain evidence="4">cv. Pinot noir / PN40024</strain>
        <tissue evidence="3">Leaf</tissue>
    </source>
</reference>
<evidence type="ECO:0000256" key="2">
    <source>
        <dbReference type="ARBA" id="ARBA00022679"/>
    </source>
</evidence>
<protein>
    <submittedName>
        <fullName evidence="3">Uncharacterized protein</fullName>
    </submittedName>
</protein>
<keyword evidence="2" id="KW-0808">Transferase</keyword>
<evidence type="ECO:0000256" key="1">
    <source>
        <dbReference type="ARBA" id="ARBA00009995"/>
    </source>
</evidence>
<comment type="similarity">
    <text evidence="1">Belongs to the UDP-glycosyltransferase family.</text>
</comment>
<dbReference type="InterPro" id="IPR002213">
    <property type="entry name" value="UDP_glucos_trans"/>
</dbReference>
<organism evidence="3 4">
    <name type="scientific">Vitis vinifera</name>
    <name type="common">Grape</name>
    <dbReference type="NCBI Taxonomy" id="29760"/>
    <lineage>
        <taxon>Eukaryota</taxon>
        <taxon>Viridiplantae</taxon>
        <taxon>Streptophyta</taxon>
        <taxon>Embryophyta</taxon>
        <taxon>Tracheophyta</taxon>
        <taxon>Spermatophyta</taxon>
        <taxon>Magnoliopsida</taxon>
        <taxon>eudicotyledons</taxon>
        <taxon>Gunneridae</taxon>
        <taxon>Pentapetalae</taxon>
        <taxon>rosids</taxon>
        <taxon>Vitales</taxon>
        <taxon>Vitaceae</taxon>
        <taxon>Viteae</taxon>
        <taxon>Vitis</taxon>
    </lineage>
</organism>